<evidence type="ECO:0000313" key="3">
    <source>
        <dbReference type="Proteomes" id="UP000038055"/>
    </source>
</evidence>
<dbReference type="PANTHER" id="PTHR43415">
    <property type="entry name" value="SPERMIDINE N(1)-ACETYLTRANSFERASE"/>
    <property type="match status" value="1"/>
</dbReference>
<name>A0A0B7H7K4_9FLAO</name>
<dbReference type="InterPro" id="IPR016181">
    <property type="entry name" value="Acyl_CoA_acyltransferase"/>
</dbReference>
<dbReference type="CDD" id="cd04301">
    <property type="entry name" value="NAT_SF"/>
    <property type="match status" value="1"/>
</dbReference>
<dbReference type="Gene3D" id="3.40.630.30">
    <property type="match status" value="1"/>
</dbReference>
<protein>
    <submittedName>
        <fullName evidence="2">Acetyltransferase, GNAT family</fullName>
    </submittedName>
</protein>
<dbReference type="PROSITE" id="PS51186">
    <property type="entry name" value="GNAT"/>
    <property type="match status" value="1"/>
</dbReference>
<keyword evidence="3" id="KW-1185">Reference proteome</keyword>
<dbReference type="SUPFAM" id="SSF55729">
    <property type="entry name" value="Acyl-CoA N-acyltransferases (Nat)"/>
    <property type="match status" value="1"/>
</dbReference>
<dbReference type="InterPro" id="IPR000182">
    <property type="entry name" value="GNAT_dom"/>
</dbReference>
<sequence length="172" mass="20302">MNSLKEKSIKLRALEPEDVDFLYELENQESLWEVSQTQIPFSKFLLQEYIQNAKQDIYEAKQFRYVISSFDNQLFGCIDLYDFDPKNKRACVGIAILQKYQGQGIGQKALQNLMSHCEKYLDLYQLIAYIPEDNMVCIKLFEKLGFTSYGVKKDWIFSQGKFKDITIYQRKL</sequence>
<proteinExistence type="predicted"/>
<dbReference type="eggNOG" id="COG1670">
    <property type="taxonomic scope" value="Bacteria"/>
</dbReference>
<dbReference type="GO" id="GO:0016747">
    <property type="term" value="F:acyltransferase activity, transferring groups other than amino-acyl groups"/>
    <property type="evidence" value="ECO:0007669"/>
    <property type="project" value="InterPro"/>
</dbReference>
<accession>A0A0B7H7K4</accession>
<evidence type="ECO:0000313" key="2">
    <source>
        <dbReference type="EMBL" id="CEN33608.1"/>
    </source>
</evidence>
<feature type="domain" description="N-acetyltransferase" evidence="1">
    <location>
        <begin position="9"/>
        <end position="168"/>
    </location>
</feature>
<dbReference type="AlphaFoldDB" id="A0A0B7H7K4"/>
<dbReference type="RefSeq" id="WP_041991014.1">
    <property type="nucleotide sequence ID" value="NZ_CDOD01000009.1"/>
</dbReference>
<evidence type="ECO:0000259" key="1">
    <source>
        <dbReference type="PROSITE" id="PS51186"/>
    </source>
</evidence>
<organism evidence="2 3">
    <name type="scientific">Capnocytophaga cynodegmi</name>
    <dbReference type="NCBI Taxonomy" id="28189"/>
    <lineage>
        <taxon>Bacteria</taxon>
        <taxon>Pseudomonadati</taxon>
        <taxon>Bacteroidota</taxon>
        <taxon>Flavobacteriia</taxon>
        <taxon>Flavobacteriales</taxon>
        <taxon>Flavobacteriaceae</taxon>
        <taxon>Capnocytophaga</taxon>
    </lineage>
</organism>
<dbReference type="Proteomes" id="UP000038055">
    <property type="component" value="Unassembled WGS sequence"/>
</dbReference>
<keyword evidence="2" id="KW-0808">Transferase</keyword>
<dbReference type="PANTHER" id="PTHR43415:SF3">
    <property type="entry name" value="GNAT-FAMILY ACETYLTRANSFERASE"/>
    <property type="match status" value="1"/>
</dbReference>
<dbReference type="EMBL" id="CDOD01000009">
    <property type="protein sequence ID" value="CEN33608.1"/>
    <property type="molecule type" value="Genomic_DNA"/>
</dbReference>
<gene>
    <name evidence="2" type="ORF">CCYN2B_170062</name>
</gene>
<dbReference type="Pfam" id="PF13302">
    <property type="entry name" value="Acetyltransf_3"/>
    <property type="match status" value="1"/>
</dbReference>
<reference evidence="3" key="1">
    <citation type="submission" date="2015-01" db="EMBL/GenBank/DDBJ databases">
        <authorList>
            <person name="MANFREDI Pablo"/>
        </authorList>
    </citation>
    <scope>NUCLEOTIDE SEQUENCE [LARGE SCALE GENOMIC DNA]</scope>
    <source>
        <strain evidence="3">Ccyn2B</strain>
    </source>
</reference>
<dbReference type="STRING" id="28189.CCYN74_180003"/>